<evidence type="ECO:0000256" key="3">
    <source>
        <dbReference type="ARBA" id="ARBA00010617"/>
    </source>
</evidence>
<evidence type="ECO:0000256" key="2">
    <source>
        <dbReference type="ARBA" id="ARBA00004370"/>
    </source>
</evidence>
<evidence type="ECO:0000313" key="13">
    <source>
        <dbReference type="Proteomes" id="UP001044222"/>
    </source>
</evidence>
<dbReference type="OrthoDB" id="3934656at2759"/>
<dbReference type="AlphaFoldDB" id="A0A9D3MEE7"/>
<reference evidence="12" key="1">
    <citation type="submission" date="2021-01" db="EMBL/GenBank/DDBJ databases">
        <title>A chromosome-scale assembly of European eel, Anguilla anguilla.</title>
        <authorList>
            <person name="Henkel C."/>
            <person name="Jong-Raadsen S.A."/>
            <person name="Dufour S."/>
            <person name="Weltzien F.-A."/>
            <person name="Palstra A.P."/>
            <person name="Pelster B."/>
            <person name="Spaink H.P."/>
            <person name="Van Den Thillart G.E."/>
            <person name="Jansen H."/>
            <person name="Zahm M."/>
            <person name="Klopp C."/>
            <person name="Cedric C."/>
            <person name="Louis A."/>
            <person name="Berthelot C."/>
            <person name="Parey E."/>
            <person name="Roest Crollius H."/>
            <person name="Montfort J."/>
            <person name="Robinson-Rechavi M."/>
            <person name="Bucao C."/>
            <person name="Bouchez O."/>
            <person name="Gislard M."/>
            <person name="Lluch J."/>
            <person name="Milhes M."/>
            <person name="Lampietro C."/>
            <person name="Lopez Roques C."/>
            <person name="Donnadieu C."/>
            <person name="Braasch I."/>
            <person name="Desvignes T."/>
            <person name="Postlethwait J."/>
            <person name="Bobe J."/>
            <person name="Guiguen Y."/>
            <person name="Dirks R."/>
        </authorList>
    </citation>
    <scope>NUCLEOTIDE SEQUENCE</scope>
    <source>
        <strain evidence="12">Tag_6206</strain>
        <tissue evidence="12">Liver</tissue>
    </source>
</reference>
<evidence type="ECO:0000256" key="8">
    <source>
        <dbReference type="ARBA" id="ARBA00023033"/>
    </source>
</evidence>
<accession>A0A9D3MEE7</accession>
<evidence type="ECO:0000313" key="12">
    <source>
        <dbReference type="EMBL" id="KAG5847474.1"/>
    </source>
</evidence>
<keyword evidence="13" id="KW-1185">Reference proteome</keyword>
<dbReference type="Gene3D" id="1.10.630.10">
    <property type="entry name" value="Cytochrome P450"/>
    <property type="match status" value="1"/>
</dbReference>
<name>A0A9D3MEE7_ANGAN</name>
<dbReference type="GO" id="GO:0016020">
    <property type="term" value="C:membrane"/>
    <property type="evidence" value="ECO:0007669"/>
    <property type="project" value="UniProtKB-SubCell"/>
</dbReference>
<evidence type="ECO:0000256" key="5">
    <source>
        <dbReference type="ARBA" id="ARBA00022723"/>
    </source>
</evidence>
<dbReference type="GO" id="GO:0005737">
    <property type="term" value="C:cytoplasm"/>
    <property type="evidence" value="ECO:0007669"/>
    <property type="project" value="TreeGrafter"/>
</dbReference>
<dbReference type="OMA" id="EARQCRK"/>
<evidence type="ECO:0000256" key="9">
    <source>
        <dbReference type="ARBA" id="ARBA00023136"/>
    </source>
</evidence>
<dbReference type="EMBL" id="JAFIRN010000006">
    <property type="protein sequence ID" value="KAG5847474.1"/>
    <property type="molecule type" value="Genomic_DNA"/>
</dbReference>
<dbReference type="InterPro" id="IPR002401">
    <property type="entry name" value="Cyt_P450_E_grp-I"/>
</dbReference>
<comment type="similarity">
    <text evidence="3 11">Belongs to the cytochrome P450 family.</text>
</comment>
<dbReference type="GO" id="GO:0005506">
    <property type="term" value="F:iron ion binding"/>
    <property type="evidence" value="ECO:0007669"/>
    <property type="project" value="InterPro"/>
</dbReference>
<evidence type="ECO:0000256" key="11">
    <source>
        <dbReference type="RuleBase" id="RU000461"/>
    </source>
</evidence>
<dbReference type="GO" id="GO:0006082">
    <property type="term" value="P:organic acid metabolic process"/>
    <property type="evidence" value="ECO:0007669"/>
    <property type="project" value="TreeGrafter"/>
</dbReference>
<dbReference type="GO" id="GO:0020037">
    <property type="term" value="F:heme binding"/>
    <property type="evidence" value="ECO:0007669"/>
    <property type="project" value="InterPro"/>
</dbReference>
<sequence length="517" mass="58391">MFTATLCRIADCYLDLWLILIMWQLYSLSEFDVKGLLLFLFVFLLITDVLKNRKPSNFPPGPRGLPFVGSIFSLDSKLPHVYLIKVAKVFGNVHSINLGGETMVCVVGYKMVKEALVSQADCFVSRPSHAVTDRIYSGNGLFLSNGHLWKRQRRFALSTLRNFGMGKQSLESFILEESKFVQEEIELQKGNPFDPHNLFNQAVSNVICILIFGHRFDYTNHQFQTLLKLLSEVMYLQGTIWALLYGTFPKLMKMLPGPHNRIFSHYRVLSDFVMEDLERRKEEMDSSTPQDYIDSYLAEIEKNTDDPAAGFNHTNMALCALDLLIAGSETTFTTLRWGLLFMIKYPDIQEKVQAEIDRVVGPSRPPCMADRADMPYSNAVIHEVQRMGNILPLGVPHMATCDTSLGGYFIPKGTPLLVNLTSVLFDENEWETPDTFNPGHFLDSEGNLVRKDAFLPFSAGKRVCLGEQLARMELFLFFTSLLQKFSFSPPQGVEPSLNTDGGGTQAPLPFKICASPR</sequence>
<dbReference type="PRINTS" id="PR00385">
    <property type="entry name" value="P450"/>
</dbReference>
<comment type="subcellular location">
    <subcellularLocation>
        <location evidence="2">Membrane</location>
    </subcellularLocation>
</comment>
<dbReference type="InterPro" id="IPR008069">
    <property type="entry name" value="Cyt_P450_E_grp-I_CYP2D-like"/>
</dbReference>
<organism evidence="12 13">
    <name type="scientific">Anguilla anguilla</name>
    <name type="common">European freshwater eel</name>
    <name type="synonym">Muraena anguilla</name>
    <dbReference type="NCBI Taxonomy" id="7936"/>
    <lineage>
        <taxon>Eukaryota</taxon>
        <taxon>Metazoa</taxon>
        <taxon>Chordata</taxon>
        <taxon>Craniata</taxon>
        <taxon>Vertebrata</taxon>
        <taxon>Euteleostomi</taxon>
        <taxon>Actinopterygii</taxon>
        <taxon>Neopterygii</taxon>
        <taxon>Teleostei</taxon>
        <taxon>Anguilliformes</taxon>
        <taxon>Anguillidae</taxon>
        <taxon>Anguilla</taxon>
    </lineage>
</organism>
<dbReference type="PANTHER" id="PTHR24300:SF177">
    <property type="entry name" value="CYTOCHROME P450 2J2"/>
    <property type="match status" value="1"/>
</dbReference>
<evidence type="ECO:0000256" key="7">
    <source>
        <dbReference type="ARBA" id="ARBA00023004"/>
    </source>
</evidence>
<dbReference type="PRINTS" id="PR01686">
    <property type="entry name" value="EP450ICYP2D"/>
</dbReference>
<dbReference type="InterPro" id="IPR050182">
    <property type="entry name" value="Cytochrome_P450_fam2"/>
</dbReference>
<keyword evidence="5 10" id="KW-0479">Metal-binding</keyword>
<feature type="binding site" description="axial binding residue" evidence="10">
    <location>
        <position position="464"/>
    </location>
    <ligand>
        <name>heme</name>
        <dbReference type="ChEBI" id="CHEBI:30413"/>
    </ligand>
    <ligandPart>
        <name>Fe</name>
        <dbReference type="ChEBI" id="CHEBI:18248"/>
    </ligandPart>
</feature>
<keyword evidence="4 10" id="KW-0349">Heme</keyword>
<proteinExistence type="inferred from homology"/>
<dbReference type="InterPro" id="IPR017972">
    <property type="entry name" value="Cyt_P450_CS"/>
</dbReference>
<dbReference type="CDD" id="cd11026">
    <property type="entry name" value="CYP2"/>
    <property type="match status" value="1"/>
</dbReference>
<dbReference type="Proteomes" id="UP001044222">
    <property type="component" value="Chromosome 6"/>
</dbReference>
<evidence type="ECO:0000256" key="1">
    <source>
        <dbReference type="ARBA" id="ARBA00001971"/>
    </source>
</evidence>
<keyword evidence="7 10" id="KW-0408">Iron</keyword>
<dbReference type="GO" id="GO:0016712">
    <property type="term" value="F:oxidoreductase activity, acting on paired donors, with incorporation or reduction of molecular oxygen, reduced flavin or flavoprotein as one donor, and incorporation of one atom of oxygen"/>
    <property type="evidence" value="ECO:0007669"/>
    <property type="project" value="InterPro"/>
</dbReference>
<dbReference type="SUPFAM" id="SSF48264">
    <property type="entry name" value="Cytochrome P450"/>
    <property type="match status" value="1"/>
</dbReference>
<dbReference type="PANTHER" id="PTHR24300">
    <property type="entry name" value="CYTOCHROME P450 508A4-RELATED"/>
    <property type="match status" value="1"/>
</dbReference>
<comment type="cofactor">
    <cofactor evidence="1 10">
        <name>heme</name>
        <dbReference type="ChEBI" id="CHEBI:30413"/>
    </cofactor>
</comment>
<dbReference type="InterPro" id="IPR001128">
    <property type="entry name" value="Cyt_P450"/>
</dbReference>
<comment type="caution">
    <text evidence="12">The sequence shown here is derived from an EMBL/GenBank/DDBJ whole genome shotgun (WGS) entry which is preliminary data.</text>
</comment>
<dbReference type="FunFam" id="1.10.630.10:FF:000004">
    <property type="entry name" value="cytochrome P450 2D15 isoform X1"/>
    <property type="match status" value="1"/>
</dbReference>
<dbReference type="PROSITE" id="PS00086">
    <property type="entry name" value="CYTOCHROME_P450"/>
    <property type="match status" value="1"/>
</dbReference>
<dbReference type="InterPro" id="IPR036396">
    <property type="entry name" value="Cyt_P450_sf"/>
</dbReference>
<protein>
    <submittedName>
        <fullName evidence="12">Uncharacterized protein</fullName>
    </submittedName>
</protein>
<keyword evidence="9" id="KW-0472">Membrane</keyword>
<evidence type="ECO:0000256" key="10">
    <source>
        <dbReference type="PIRSR" id="PIRSR602401-1"/>
    </source>
</evidence>
<dbReference type="Pfam" id="PF00067">
    <property type="entry name" value="p450"/>
    <property type="match status" value="1"/>
</dbReference>
<dbReference type="GO" id="GO:0006805">
    <property type="term" value="P:xenobiotic metabolic process"/>
    <property type="evidence" value="ECO:0007669"/>
    <property type="project" value="TreeGrafter"/>
</dbReference>
<evidence type="ECO:0000256" key="4">
    <source>
        <dbReference type="ARBA" id="ARBA00022617"/>
    </source>
</evidence>
<gene>
    <name evidence="12" type="ORF">ANANG_G00126440</name>
</gene>
<keyword evidence="6 11" id="KW-0560">Oxidoreductase</keyword>
<dbReference type="PRINTS" id="PR00463">
    <property type="entry name" value="EP450I"/>
</dbReference>
<evidence type="ECO:0000256" key="6">
    <source>
        <dbReference type="ARBA" id="ARBA00023002"/>
    </source>
</evidence>
<keyword evidence="8 11" id="KW-0503">Monooxygenase</keyword>